<dbReference type="PANTHER" id="PTHR43141:SF4">
    <property type="entry name" value="CYTOCHROME BD2 SUBUNIT II"/>
    <property type="match status" value="1"/>
</dbReference>
<name>D7AA23_ANCN5</name>
<keyword evidence="6 7" id="KW-0472">Membrane</keyword>
<evidence type="ECO:0000313" key="9">
    <source>
        <dbReference type="Proteomes" id="UP000006633"/>
    </source>
</evidence>
<dbReference type="NCBIfam" id="TIGR00203">
    <property type="entry name" value="cydB"/>
    <property type="match status" value="1"/>
</dbReference>
<proteinExistence type="inferred from homology"/>
<evidence type="ECO:0000256" key="4">
    <source>
        <dbReference type="ARBA" id="ARBA00022692"/>
    </source>
</evidence>
<dbReference type="KEGG" id="sno:Snov_3536"/>
<dbReference type="OrthoDB" id="9776710at2"/>
<dbReference type="EMBL" id="CP002026">
    <property type="protein sequence ID" value="ADH90810.1"/>
    <property type="molecule type" value="Genomic_DNA"/>
</dbReference>
<evidence type="ECO:0000256" key="5">
    <source>
        <dbReference type="ARBA" id="ARBA00022989"/>
    </source>
</evidence>
<dbReference type="GO" id="GO:0019646">
    <property type="term" value="P:aerobic electron transport chain"/>
    <property type="evidence" value="ECO:0007669"/>
    <property type="project" value="TreeGrafter"/>
</dbReference>
<evidence type="ECO:0000313" key="8">
    <source>
        <dbReference type="EMBL" id="ADH90810.1"/>
    </source>
</evidence>
<keyword evidence="5 7" id="KW-1133">Transmembrane helix</keyword>
<dbReference type="eggNOG" id="COG1294">
    <property type="taxonomic scope" value="Bacteria"/>
</dbReference>
<keyword evidence="4 7" id="KW-0812">Transmembrane</keyword>
<feature type="transmembrane region" description="Helical" evidence="7">
    <location>
        <begin position="89"/>
        <end position="110"/>
    </location>
</feature>
<evidence type="ECO:0000256" key="6">
    <source>
        <dbReference type="ARBA" id="ARBA00023136"/>
    </source>
</evidence>
<organism evidence="8 9">
    <name type="scientific">Ancylobacter novellus (strain ATCC 8093 / DSM 506 / JCM 20403 / CCM 1077 / IAM 12100 / NBRC 12443 / NCIMB 10456)</name>
    <name type="common">Starkeya novella</name>
    <dbReference type="NCBI Taxonomy" id="639283"/>
    <lineage>
        <taxon>Bacteria</taxon>
        <taxon>Pseudomonadati</taxon>
        <taxon>Pseudomonadota</taxon>
        <taxon>Alphaproteobacteria</taxon>
        <taxon>Hyphomicrobiales</taxon>
        <taxon>Xanthobacteraceae</taxon>
        <taxon>Ancylobacter</taxon>
    </lineage>
</organism>
<feature type="transmembrane region" description="Helical" evidence="7">
    <location>
        <begin position="303"/>
        <end position="320"/>
    </location>
</feature>
<dbReference type="GO" id="GO:0016682">
    <property type="term" value="F:oxidoreductase activity, acting on diphenols and related substances as donors, oxygen as acceptor"/>
    <property type="evidence" value="ECO:0007669"/>
    <property type="project" value="TreeGrafter"/>
</dbReference>
<keyword evidence="3" id="KW-1003">Cell membrane</keyword>
<feature type="transmembrane region" description="Helical" evidence="7">
    <location>
        <begin position="162"/>
        <end position="185"/>
    </location>
</feature>
<feature type="transmembrane region" description="Helical" evidence="7">
    <location>
        <begin position="12"/>
        <end position="42"/>
    </location>
</feature>
<comment type="similarity">
    <text evidence="2">Belongs to the cytochrome ubiquinol oxidase subunit 2 family.</text>
</comment>
<dbReference type="Proteomes" id="UP000006633">
    <property type="component" value="Chromosome"/>
</dbReference>
<feature type="transmembrane region" description="Helical" evidence="7">
    <location>
        <begin position="117"/>
        <end position="142"/>
    </location>
</feature>
<dbReference type="Pfam" id="PF02322">
    <property type="entry name" value="Cyt_bd_oxida_II"/>
    <property type="match status" value="1"/>
</dbReference>
<evidence type="ECO:0000256" key="3">
    <source>
        <dbReference type="ARBA" id="ARBA00022475"/>
    </source>
</evidence>
<feature type="transmembrane region" description="Helical" evidence="7">
    <location>
        <begin position="197"/>
        <end position="219"/>
    </location>
</feature>
<keyword evidence="9" id="KW-1185">Reference proteome</keyword>
<dbReference type="GO" id="GO:0070069">
    <property type="term" value="C:cytochrome complex"/>
    <property type="evidence" value="ECO:0007669"/>
    <property type="project" value="TreeGrafter"/>
</dbReference>
<dbReference type="RefSeq" id="WP_013168311.1">
    <property type="nucleotide sequence ID" value="NC_014217.1"/>
</dbReference>
<sequence>MTELMQAEYVPLYFGALAAFCVTVYVLADGLDLGVGIIFLVAPRDQDRDLMMASIEPVWDGNETWLVMGGTLLIAAFPAGYYILLPAFYLPIMFMLFALIFRGVAFGFRLQATRFRLVWDIAFSAGSMLATFCQGLILGGLIGGVPVENGMFAGGPFSFLSLLGILCGIGLIGGYALLGAGWLIWKTDGATQVFAREIAHAALILTAVMMALVSVWSALTVPEVAARWFAWPNLILLAPVPLVTLAVILSAWRGIWNGAEPRTFLLAIALFALGLIGLVVSLWPYVVPRHITVWESTSDPQTLAFIAVGLIIILPIVLAYQTHAYWVFRGKTVHLEGGYGGEGGGH</sequence>
<dbReference type="InterPro" id="IPR003317">
    <property type="entry name" value="Cyt-d_oxidase_su2"/>
</dbReference>
<dbReference type="STRING" id="639283.Snov_3536"/>
<dbReference type="PANTHER" id="PTHR43141">
    <property type="entry name" value="CYTOCHROME BD2 SUBUNIT II"/>
    <property type="match status" value="1"/>
</dbReference>
<accession>D7AA23</accession>
<dbReference type="GO" id="GO:0009055">
    <property type="term" value="F:electron transfer activity"/>
    <property type="evidence" value="ECO:0007669"/>
    <property type="project" value="TreeGrafter"/>
</dbReference>
<evidence type="ECO:0000256" key="1">
    <source>
        <dbReference type="ARBA" id="ARBA00004651"/>
    </source>
</evidence>
<evidence type="ECO:0000256" key="7">
    <source>
        <dbReference type="SAM" id="Phobius"/>
    </source>
</evidence>
<evidence type="ECO:0000256" key="2">
    <source>
        <dbReference type="ARBA" id="ARBA00007543"/>
    </source>
</evidence>
<dbReference type="HOGENOM" id="CLU_049294_1_0_5"/>
<protein>
    <submittedName>
        <fullName evidence="8">Cytochrome d ubiquinol oxidase, subunit II</fullName>
    </submittedName>
</protein>
<reference evidence="8 9" key="1">
    <citation type="journal article" date="2012" name="Stand. Genomic Sci.">
        <title>Complete genome sequence of the facultatively chemolithoautotrophic and methylotrophic alpha Proteobacterium Starkeya novella type strain (ATCC 8093(T)).</title>
        <authorList>
            <person name="Kappler U."/>
            <person name="Davenport K."/>
            <person name="Beatson S."/>
            <person name="Lucas S."/>
            <person name="Lapidus A."/>
            <person name="Copeland A."/>
            <person name="Berry K.W."/>
            <person name="Glavina Del Rio T."/>
            <person name="Hammon N."/>
            <person name="Dalin E."/>
            <person name="Tice H."/>
            <person name="Pitluck S."/>
            <person name="Richardson P."/>
            <person name="Bruce D."/>
            <person name="Goodwin L.A."/>
            <person name="Han C."/>
            <person name="Tapia R."/>
            <person name="Detter J.C."/>
            <person name="Chang Y.J."/>
            <person name="Jeffries C.D."/>
            <person name="Land M."/>
            <person name="Hauser L."/>
            <person name="Kyrpides N.C."/>
            <person name="Goker M."/>
            <person name="Ivanova N."/>
            <person name="Klenk H.P."/>
            <person name="Woyke T."/>
        </authorList>
    </citation>
    <scope>NUCLEOTIDE SEQUENCE [LARGE SCALE GENOMIC DNA]</scope>
    <source>
        <strain evidence="9">ATCC 8093 / DSM 506 / JCM 20403 / CCM 1077 / IAM 12100 / NBRC 12443 / NCIMB 10456</strain>
    </source>
</reference>
<feature type="transmembrane region" description="Helical" evidence="7">
    <location>
        <begin position="264"/>
        <end position="283"/>
    </location>
</feature>
<feature type="transmembrane region" description="Helical" evidence="7">
    <location>
        <begin position="231"/>
        <end position="252"/>
    </location>
</feature>
<gene>
    <name evidence="8" type="ordered locus">Snov_3536</name>
</gene>
<comment type="subcellular location">
    <subcellularLocation>
        <location evidence="1">Cell membrane</location>
        <topology evidence="1">Multi-pass membrane protein</topology>
    </subcellularLocation>
</comment>
<dbReference type="AlphaFoldDB" id="D7AA23"/>
<dbReference type="GO" id="GO:0005886">
    <property type="term" value="C:plasma membrane"/>
    <property type="evidence" value="ECO:0007669"/>
    <property type="project" value="UniProtKB-SubCell"/>
</dbReference>